<feature type="region of interest" description="Disordered" evidence="5">
    <location>
        <begin position="315"/>
        <end position="339"/>
    </location>
</feature>
<dbReference type="Proteomes" id="UP000236621">
    <property type="component" value="Unassembled WGS sequence"/>
</dbReference>
<proteinExistence type="predicted"/>
<dbReference type="PANTHER" id="PTHR31465:SF7">
    <property type="entry name" value="SPHINGOID LONG-CHAIN BASE TRANSPORTER RSB1"/>
    <property type="match status" value="1"/>
</dbReference>
<sequence length="339" mass="36578">MSASNSLNTTAPVDMRTFCLHNPDSPDCDNVPSFYGYHINLAANAAFLGIFAASLLGYAVTLAVTRRGVAFNLALMLGLLCEILGYAGRVINWRNPWDENGFLMQICCLTIGPAFMAASLYLCLRRIVTAFGPENSRIPPEYYTRIFIPCDVVSLLLQATGGGMAAISFHNNDSNTTGTNIMVVGLSFQVATLVGFILASLDFALRTHRASASSLTSDPVFVRMRGTRRFKAFLAALALSTFCILWRSAFRAAELSEGWGGPIIRKQGLFIGFEGVLIIVAALALNVFHPIICAPELFASGGGLKGMWFVRRKGQHGGEKKARGKGNNEGTNEDSSDTA</sequence>
<accession>A0A2K3QNG8</accession>
<dbReference type="OrthoDB" id="4521223at2759"/>
<gene>
    <name evidence="7" type="ORF">TCAP_01004</name>
</gene>
<comment type="subcellular location">
    <subcellularLocation>
        <location evidence="1">Membrane</location>
        <topology evidence="1">Multi-pass membrane protein</topology>
    </subcellularLocation>
</comment>
<keyword evidence="8" id="KW-1185">Reference proteome</keyword>
<dbReference type="PANTHER" id="PTHR31465">
    <property type="entry name" value="PROTEIN RTA1-RELATED"/>
    <property type="match status" value="1"/>
</dbReference>
<feature type="transmembrane region" description="Helical" evidence="6">
    <location>
        <begin position="145"/>
        <end position="169"/>
    </location>
</feature>
<dbReference type="InterPro" id="IPR007568">
    <property type="entry name" value="RTA1"/>
</dbReference>
<evidence type="ECO:0000256" key="5">
    <source>
        <dbReference type="SAM" id="MobiDB-lite"/>
    </source>
</evidence>
<feature type="transmembrane region" description="Helical" evidence="6">
    <location>
        <begin position="71"/>
        <end position="91"/>
    </location>
</feature>
<evidence type="ECO:0000256" key="2">
    <source>
        <dbReference type="ARBA" id="ARBA00022692"/>
    </source>
</evidence>
<evidence type="ECO:0000313" key="7">
    <source>
        <dbReference type="EMBL" id="PNY29074.1"/>
    </source>
</evidence>
<organism evidence="7 8">
    <name type="scientific">Tolypocladium capitatum</name>
    <dbReference type="NCBI Taxonomy" id="45235"/>
    <lineage>
        <taxon>Eukaryota</taxon>
        <taxon>Fungi</taxon>
        <taxon>Dikarya</taxon>
        <taxon>Ascomycota</taxon>
        <taxon>Pezizomycotina</taxon>
        <taxon>Sordariomycetes</taxon>
        <taxon>Hypocreomycetidae</taxon>
        <taxon>Hypocreales</taxon>
        <taxon>Ophiocordycipitaceae</taxon>
        <taxon>Tolypocladium</taxon>
    </lineage>
</organism>
<keyword evidence="3 6" id="KW-1133">Transmembrane helix</keyword>
<evidence type="ECO:0000256" key="3">
    <source>
        <dbReference type="ARBA" id="ARBA00022989"/>
    </source>
</evidence>
<evidence type="ECO:0000256" key="1">
    <source>
        <dbReference type="ARBA" id="ARBA00004141"/>
    </source>
</evidence>
<dbReference type="GO" id="GO:0000324">
    <property type="term" value="C:fungal-type vacuole"/>
    <property type="evidence" value="ECO:0007669"/>
    <property type="project" value="TreeGrafter"/>
</dbReference>
<dbReference type="EMBL" id="NRSZ01000157">
    <property type="protein sequence ID" value="PNY29074.1"/>
    <property type="molecule type" value="Genomic_DNA"/>
</dbReference>
<dbReference type="AlphaFoldDB" id="A0A2K3QNG8"/>
<comment type="caution">
    <text evidence="7">The sequence shown here is derived from an EMBL/GenBank/DDBJ whole genome shotgun (WGS) entry which is preliminary data.</text>
</comment>
<name>A0A2K3QNG8_9HYPO</name>
<evidence type="ECO:0000256" key="6">
    <source>
        <dbReference type="SAM" id="Phobius"/>
    </source>
</evidence>
<dbReference type="STRING" id="45235.A0A2K3QNG8"/>
<evidence type="ECO:0000313" key="8">
    <source>
        <dbReference type="Proteomes" id="UP000236621"/>
    </source>
</evidence>
<dbReference type="GO" id="GO:0005886">
    <property type="term" value="C:plasma membrane"/>
    <property type="evidence" value="ECO:0007669"/>
    <property type="project" value="TreeGrafter"/>
</dbReference>
<feature type="transmembrane region" description="Helical" evidence="6">
    <location>
        <begin position="41"/>
        <end position="64"/>
    </location>
</feature>
<protein>
    <submittedName>
        <fullName evidence="7">Sphingoid long-chain base transporter RSB1</fullName>
    </submittedName>
</protein>
<dbReference type="Pfam" id="PF04479">
    <property type="entry name" value="RTA1"/>
    <property type="match status" value="1"/>
</dbReference>
<keyword evidence="2 6" id="KW-0812">Transmembrane</keyword>
<feature type="transmembrane region" description="Helical" evidence="6">
    <location>
        <begin position="103"/>
        <end position="124"/>
    </location>
</feature>
<reference evidence="7 8" key="1">
    <citation type="submission" date="2017-08" db="EMBL/GenBank/DDBJ databases">
        <title>Harnessing the power of phylogenomics to disentangle the directionality and signatures of interkingdom host jumping in the parasitic fungal genus Tolypocladium.</title>
        <authorList>
            <person name="Quandt C.A."/>
            <person name="Patterson W."/>
            <person name="Spatafora J.W."/>
        </authorList>
    </citation>
    <scope>NUCLEOTIDE SEQUENCE [LARGE SCALE GENOMIC DNA]</scope>
    <source>
        <strain evidence="7 8">CBS 113982</strain>
    </source>
</reference>
<feature type="transmembrane region" description="Helical" evidence="6">
    <location>
        <begin position="269"/>
        <end position="288"/>
    </location>
</feature>
<keyword evidence="4 6" id="KW-0472">Membrane</keyword>
<evidence type="ECO:0000256" key="4">
    <source>
        <dbReference type="ARBA" id="ARBA00023136"/>
    </source>
</evidence>
<feature type="transmembrane region" description="Helical" evidence="6">
    <location>
        <begin position="181"/>
        <end position="205"/>
    </location>
</feature>
<feature type="transmembrane region" description="Helical" evidence="6">
    <location>
        <begin position="232"/>
        <end position="249"/>
    </location>
</feature>